<evidence type="ECO:0000259" key="1">
    <source>
        <dbReference type="Pfam" id="PF01464"/>
    </source>
</evidence>
<organism evidence="2 3">
    <name type="scientific">Microlunatus ginsengisoli</name>
    <dbReference type="NCBI Taxonomy" id="363863"/>
    <lineage>
        <taxon>Bacteria</taxon>
        <taxon>Bacillati</taxon>
        <taxon>Actinomycetota</taxon>
        <taxon>Actinomycetes</taxon>
        <taxon>Propionibacteriales</taxon>
        <taxon>Propionibacteriaceae</taxon>
        <taxon>Microlunatus</taxon>
    </lineage>
</organism>
<name>A0ABP7ASU3_9ACTN</name>
<reference evidence="3" key="1">
    <citation type="journal article" date="2019" name="Int. J. Syst. Evol. Microbiol.">
        <title>The Global Catalogue of Microorganisms (GCM) 10K type strain sequencing project: providing services to taxonomists for standard genome sequencing and annotation.</title>
        <authorList>
            <consortium name="The Broad Institute Genomics Platform"/>
            <consortium name="The Broad Institute Genome Sequencing Center for Infectious Disease"/>
            <person name="Wu L."/>
            <person name="Ma J."/>
        </authorList>
    </citation>
    <scope>NUCLEOTIDE SEQUENCE [LARGE SCALE GENOMIC DNA]</scope>
    <source>
        <strain evidence="3">JCM 16929</strain>
    </source>
</reference>
<proteinExistence type="predicted"/>
<dbReference type="InterPro" id="IPR023346">
    <property type="entry name" value="Lysozyme-like_dom_sf"/>
</dbReference>
<comment type="caution">
    <text evidence="2">The sequence shown here is derived from an EMBL/GenBank/DDBJ whole genome shotgun (WGS) entry which is preliminary data.</text>
</comment>
<dbReference type="EMBL" id="BAABAB010000050">
    <property type="protein sequence ID" value="GAA3639842.1"/>
    <property type="molecule type" value="Genomic_DNA"/>
</dbReference>
<dbReference type="Pfam" id="PF01464">
    <property type="entry name" value="SLT"/>
    <property type="match status" value="1"/>
</dbReference>
<protein>
    <recommendedName>
        <fullName evidence="1">Transglycosylase SLT domain-containing protein</fullName>
    </recommendedName>
</protein>
<feature type="domain" description="Transglycosylase SLT" evidence="1">
    <location>
        <begin position="160"/>
        <end position="223"/>
    </location>
</feature>
<accession>A0ABP7ASU3</accession>
<dbReference type="RefSeq" id="WP_344809402.1">
    <property type="nucleotide sequence ID" value="NZ_BAABAB010000050.1"/>
</dbReference>
<gene>
    <name evidence="2" type="ORF">GCM10022236_47980</name>
</gene>
<sequence>MRRIFLHAIVGAGVLLLTALVVAGGLVSGPTQTSVALAEGTADVSVPSPVKAVQDAVRGDEGTSRDTQRAALAASATQLSASQQRREVALAKQQQAIVAREVALKKKAEAARKKKIAAEKARIARIKKLGYEPGTTNPKTIAKQILKNKYGYGAGQFSCFNNIIMRESMWDINATNASSGAYGIPQALPGNKMASVGSDWRTNPATQIIWGIQYMKSTYGSPCGAWSFKSSHGWY</sequence>
<dbReference type="Proteomes" id="UP001501490">
    <property type="component" value="Unassembled WGS sequence"/>
</dbReference>
<dbReference type="SUPFAM" id="SSF53955">
    <property type="entry name" value="Lysozyme-like"/>
    <property type="match status" value="1"/>
</dbReference>
<evidence type="ECO:0000313" key="2">
    <source>
        <dbReference type="EMBL" id="GAA3639842.1"/>
    </source>
</evidence>
<dbReference type="InterPro" id="IPR008258">
    <property type="entry name" value="Transglycosylase_SLT_dom_1"/>
</dbReference>
<evidence type="ECO:0000313" key="3">
    <source>
        <dbReference type="Proteomes" id="UP001501490"/>
    </source>
</evidence>
<keyword evidence="3" id="KW-1185">Reference proteome</keyword>
<dbReference type="Gene3D" id="1.10.530.10">
    <property type="match status" value="1"/>
</dbReference>